<dbReference type="EMBL" id="LN733710">
    <property type="protein sequence ID" value="CEP17537.1"/>
    <property type="molecule type" value="Genomic_DNA"/>
</dbReference>
<evidence type="ECO:0000256" key="1">
    <source>
        <dbReference type="SAM" id="MobiDB-lite"/>
    </source>
</evidence>
<dbReference type="AlphaFoldDB" id="A0A0B7NJF6"/>
<proteinExistence type="predicted"/>
<sequence>MLKQAINTAISIERIRKTTGKGNGTSKTTPAAPQFNTAWNPNAEHDPMEDVQVNAQQANFQKGSKKKKKTYAKKNSSAACKVCGKTNQTTENCFKLNAAVQAYKDKNVASKYGNTQSVALVQGSTKTSIHNDEFDPTKNIFYQLHSNAQASVNDSNIPMVVGSDLSNPPTSFVVLIAIPSSTQETLTSEALIDTGSMISTISQTEAKRLMLYLLPAPHHYASPMATKPKAFLINLSVFRARFNHTFLQASVCVYSGNRTSPYYSAWTGC</sequence>
<organism evidence="2 3">
    <name type="scientific">Parasitella parasitica</name>
    <dbReference type="NCBI Taxonomy" id="35722"/>
    <lineage>
        <taxon>Eukaryota</taxon>
        <taxon>Fungi</taxon>
        <taxon>Fungi incertae sedis</taxon>
        <taxon>Mucoromycota</taxon>
        <taxon>Mucoromycotina</taxon>
        <taxon>Mucoromycetes</taxon>
        <taxon>Mucorales</taxon>
        <taxon>Mucorineae</taxon>
        <taxon>Mucoraceae</taxon>
        <taxon>Parasitella</taxon>
    </lineage>
</organism>
<protein>
    <submittedName>
        <fullName evidence="2">Uncharacterized protein</fullName>
    </submittedName>
</protein>
<accession>A0A0B7NJF6</accession>
<evidence type="ECO:0000313" key="2">
    <source>
        <dbReference type="EMBL" id="CEP17537.1"/>
    </source>
</evidence>
<keyword evidence="3" id="KW-1185">Reference proteome</keyword>
<evidence type="ECO:0000313" key="3">
    <source>
        <dbReference type="Proteomes" id="UP000054107"/>
    </source>
</evidence>
<reference evidence="2 3" key="1">
    <citation type="submission" date="2014-09" db="EMBL/GenBank/DDBJ databases">
        <authorList>
            <person name="Ellenberger Sabrina"/>
        </authorList>
    </citation>
    <scope>NUCLEOTIDE SEQUENCE [LARGE SCALE GENOMIC DNA]</scope>
    <source>
        <strain evidence="2 3">CBS 412.66</strain>
    </source>
</reference>
<dbReference type="Proteomes" id="UP000054107">
    <property type="component" value="Unassembled WGS sequence"/>
</dbReference>
<gene>
    <name evidence="2" type="primary">PARPA_11835.1 scaffold 44722</name>
</gene>
<feature type="region of interest" description="Disordered" evidence="1">
    <location>
        <begin position="16"/>
        <end position="45"/>
    </location>
</feature>
<name>A0A0B7NJF6_9FUNG</name>